<proteinExistence type="inferred from homology"/>
<dbReference type="InterPro" id="IPR027640">
    <property type="entry name" value="Kinesin-like_fam"/>
</dbReference>
<dbReference type="InterPro" id="IPR027417">
    <property type="entry name" value="P-loop_NTPase"/>
</dbReference>
<accession>A0ABQ6M7F4</accession>
<dbReference type="InterPro" id="IPR036961">
    <property type="entry name" value="Kinesin_motor_dom_sf"/>
</dbReference>
<evidence type="ECO:0000313" key="10">
    <source>
        <dbReference type="EMBL" id="GMI21044.1"/>
    </source>
</evidence>
<dbReference type="EMBL" id="BRYB01001230">
    <property type="protein sequence ID" value="GMI21044.1"/>
    <property type="molecule type" value="Genomic_DNA"/>
</dbReference>
<evidence type="ECO:0000256" key="1">
    <source>
        <dbReference type="ARBA" id="ARBA00004496"/>
    </source>
</evidence>
<comment type="similarity">
    <text evidence="6 7">Belongs to the TRAFAC class myosin-kinesin ATPase superfamily. Kinesin family.</text>
</comment>
<keyword evidence="6 7" id="KW-0505">Motor protein</keyword>
<evidence type="ECO:0000313" key="11">
    <source>
        <dbReference type="Proteomes" id="UP001165060"/>
    </source>
</evidence>
<comment type="caution">
    <text evidence="10">The sequence shown here is derived from an EMBL/GenBank/DDBJ whole genome shotgun (WGS) entry which is preliminary data.</text>
</comment>
<feature type="compositionally biased region" description="Low complexity" evidence="8">
    <location>
        <begin position="272"/>
        <end position="281"/>
    </location>
</feature>
<dbReference type="Pfam" id="PF00225">
    <property type="entry name" value="Kinesin"/>
    <property type="match status" value="1"/>
</dbReference>
<evidence type="ECO:0000256" key="5">
    <source>
        <dbReference type="ARBA" id="ARBA00023054"/>
    </source>
</evidence>
<feature type="domain" description="Kinesin motor" evidence="9">
    <location>
        <begin position="1"/>
        <end position="291"/>
    </location>
</feature>
<dbReference type="InterPro" id="IPR001752">
    <property type="entry name" value="Kinesin_motor_dom"/>
</dbReference>
<keyword evidence="5" id="KW-0175">Coiled coil</keyword>
<dbReference type="SMART" id="SM00129">
    <property type="entry name" value="KISc"/>
    <property type="match status" value="1"/>
</dbReference>
<evidence type="ECO:0000256" key="2">
    <source>
        <dbReference type="ARBA" id="ARBA00022490"/>
    </source>
</evidence>
<feature type="binding site" evidence="6">
    <location>
        <begin position="71"/>
        <end position="78"/>
    </location>
    <ligand>
        <name>ATP</name>
        <dbReference type="ChEBI" id="CHEBI:30616"/>
    </ligand>
</feature>
<feature type="non-terminal residue" evidence="10">
    <location>
        <position position="291"/>
    </location>
</feature>
<feature type="region of interest" description="Disordered" evidence="8">
    <location>
        <begin position="259"/>
        <end position="291"/>
    </location>
</feature>
<dbReference type="PROSITE" id="PS50067">
    <property type="entry name" value="KINESIN_MOTOR_2"/>
    <property type="match status" value="1"/>
</dbReference>
<evidence type="ECO:0000256" key="3">
    <source>
        <dbReference type="ARBA" id="ARBA00022741"/>
    </source>
</evidence>
<evidence type="ECO:0000259" key="9">
    <source>
        <dbReference type="PROSITE" id="PS50067"/>
    </source>
</evidence>
<comment type="subcellular location">
    <subcellularLocation>
        <location evidence="1">Cytoplasm</location>
    </subcellularLocation>
</comment>
<evidence type="ECO:0000256" key="4">
    <source>
        <dbReference type="ARBA" id="ARBA00022840"/>
    </source>
</evidence>
<sequence>MVKVFVRLRPSPSPTLSLVPPASLLSPPATLREFDGVFPAGCATSEVSSAVTAGVAEALLDGYNVTILAYGPTGTGKTHTMGTDFSPASGDAVMPTAVSLLFAAIAASPAATAVHLSYLEVYNEHLNDLLLPPTSTPPPLDIHETPGRDVRVPNLTSLPVASAERVFELLSAAAAGRKTAATAANAASSRSHAIVSLAVASTAPGEGGAKVSGRLALVDLAGSERQKRTGAAGGRLREGIGINKGLFVLGQCMSALADGAEQAATPPPPAAHPGTAHPGTAQRRNSPSPRR</sequence>
<evidence type="ECO:0000256" key="6">
    <source>
        <dbReference type="PROSITE-ProRule" id="PRU00283"/>
    </source>
</evidence>
<dbReference type="PRINTS" id="PR00380">
    <property type="entry name" value="KINESINHEAVY"/>
</dbReference>
<dbReference type="PROSITE" id="PS00411">
    <property type="entry name" value="KINESIN_MOTOR_1"/>
    <property type="match status" value="1"/>
</dbReference>
<dbReference type="Proteomes" id="UP001165060">
    <property type="component" value="Unassembled WGS sequence"/>
</dbReference>
<gene>
    <name evidence="10" type="ORF">TeGR_g14058</name>
</gene>
<keyword evidence="11" id="KW-1185">Reference proteome</keyword>
<dbReference type="SUPFAM" id="SSF52540">
    <property type="entry name" value="P-loop containing nucleoside triphosphate hydrolases"/>
    <property type="match status" value="1"/>
</dbReference>
<dbReference type="Gene3D" id="3.40.850.10">
    <property type="entry name" value="Kinesin motor domain"/>
    <property type="match status" value="1"/>
</dbReference>
<dbReference type="InterPro" id="IPR019821">
    <property type="entry name" value="Kinesin_motor_CS"/>
</dbReference>
<feature type="compositionally biased region" description="Polar residues" evidence="8">
    <location>
        <begin position="282"/>
        <end position="291"/>
    </location>
</feature>
<keyword evidence="2" id="KW-0963">Cytoplasm</keyword>
<name>A0ABQ6M7F4_9STRA</name>
<keyword evidence="7" id="KW-0493">Microtubule</keyword>
<reference evidence="10 11" key="1">
    <citation type="journal article" date="2023" name="Commun. Biol.">
        <title>Genome analysis of Parmales, the sister group of diatoms, reveals the evolutionary specialization of diatoms from phago-mixotrophs to photoautotrophs.</title>
        <authorList>
            <person name="Ban H."/>
            <person name="Sato S."/>
            <person name="Yoshikawa S."/>
            <person name="Yamada K."/>
            <person name="Nakamura Y."/>
            <person name="Ichinomiya M."/>
            <person name="Sato N."/>
            <person name="Blanc-Mathieu R."/>
            <person name="Endo H."/>
            <person name="Kuwata A."/>
            <person name="Ogata H."/>
        </authorList>
    </citation>
    <scope>NUCLEOTIDE SEQUENCE [LARGE SCALE GENOMIC DNA]</scope>
</reference>
<evidence type="ECO:0000256" key="7">
    <source>
        <dbReference type="RuleBase" id="RU000394"/>
    </source>
</evidence>
<keyword evidence="4 6" id="KW-0067">ATP-binding</keyword>
<protein>
    <recommendedName>
        <fullName evidence="7">Kinesin-like protein</fullName>
    </recommendedName>
</protein>
<organism evidence="10 11">
    <name type="scientific">Tetraparma gracilis</name>
    <dbReference type="NCBI Taxonomy" id="2962635"/>
    <lineage>
        <taxon>Eukaryota</taxon>
        <taxon>Sar</taxon>
        <taxon>Stramenopiles</taxon>
        <taxon>Ochrophyta</taxon>
        <taxon>Bolidophyceae</taxon>
        <taxon>Parmales</taxon>
        <taxon>Triparmaceae</taxon>
        <taxon>Tetraparma</taxon>
    </lineage>
</organism>
<keyword evidence="3 6" id="KW-0547">Nucleotide-binding</keyword>
<evidence type="ECO:0000256" key="8">
    <source>
        <dbReference type="SAM" id="MobiDB-lite"/>
    </source>
</evidence>
<dbReference type="PANTHER" id="PTHR47969:SF15">
    <property type="entry name" value="CHROMOSOME-ASSOCIATED KINESIN KIF4A-RELATED"/>
    <property type="match status" value="1"/>
</dbReference>
<dbReference type="PANTHER" id="PTHR47969">
    <property type="entry name" value="CHROMOSOME-ASSOCIATED KINESIN KIF4A-RELATED"/>
    <property type="match status" value="1"/>
</dbReference>